<dbReference type="AlphaFoldDB" id="A0AB37AS83"/>
<organism evidence="1 2">
    <name type="scientific">Burkholderia multivorans</name>
    <dbReference type="NCBI Taxonomy" id="87883"/>
    <lineage>
        <taxon>Bacteria</taxon>
        <taxon>Pseudomonadati</taxon>
        <taxon>Pseudomonadota</taxon>
        <taxon>Betaproteobacteria</taxon>
        <taxon>Burkholderiales</taxon>
        <taxon>Burkholderiaceae</taxon>
        <taxon>Burkholderia</taxon>
        <taxon>Burkholderia cepacia complex</taxon>
    </lineage>
</organism>
<reference evidence="1 2" key="1">
    <citation type="submission" date="2018-03" db="EMBL/GenBank/DDBJ databases">
        <authorList>
            <person name="Nguyen K."/>
            <person name="Fouts D."/>
            <person name="Sutton G."/>
        </authorList>
    </citation>
    <scope>NUCLEOTIDE SEQUENCE [LARGE SCALE GENOMIC DNA]</scope>
    <source>
        <strain evidence="1 2">AU14328</strain>
    </source>
</reference>
<evidence type="ECO:0000313" key="1">
    <source>
        <dbReference type="EMBL" id="PRE45183.1"/>
    </source>
</evidence>
<proteinExistence type="predicted"/>
<protein>
    <recommendedName>
        <fullName evidence="3">GNAT family N-acetyltransferase</fullName>
    </recommendedName>
</protein>
<accession>A0AB37AS83</accession>
<gene>
    <name evidence="1" type="ORF">C6P99_19960</name>
</gene>
<evidence type="ECO:0000313" key="2">
    <source>
        <dbReference type="Proteomes" id="UP000237811"/>
    </source>
</evidence>
<sequence length="180" mass="20717">MECYVTQWKPISDRKIEELKAAGNYTREGVAEYNVEDAHWEWPAKVRERAGQLQWNSYALRCAGRTQGLMFVNMVPRCRLESQKNMHMVYIDLLATAPWNRTRLSPTPLYRGVGDTLMLEAILLSSEQEFGGRIGLHALPKAVDFYQNQWGMVCLGPDPNYHELPYFELTTEQATEILSS</sequence>
<dbReference type="EMBL" id="PVFR01000059">
    <property type="protein sequence ID" value="PRE45183.1"/>
    <property type="molecule type" value="Genomic_DNA"/>
</dbReference>
<dbReference type="Proteomes" id="UP000237811">
    <property type="component" value="Unassembled WGS sequence"/>
</dbReference>
<comment type="caution">
    <text evidence="1">The sequence shown here is derived from an EMBL/GenBank/DDBJ whole genome shotgun (WGS) entry which is preliminary data.</text>
</comment>
<evidence type="ECO:0008006" key="3">
    <source>
        <dbReference type="Google" id="ProtNLM"/>
    </source>
</evidence>
<name>A0AB37AS83_9BURK</name>